<dbReference type="EMBL" id="RWGY01000031">
    <property type="protein sequence ID" value="TVU14164.1"/>
    <property type="molecule type" value="Genomic_DNA"/>
</dbReference>
<dbReference type="AlphaFoldDB" id="A0A5J9TS37"/>
<dbReference type="Gramene" id="TVU14164">
    <property type="protein sequence ID" value="TVU14164"/>
    <property type="gene ID" value="EJB05_37611"/>
</dbReference>
<dbReference type="PANTHER" id="PTHR36367:SF2">
    <property type="entry name" value="TRANSMEMBRANE PROTEIN"/>
    <property type="match status" value="1"/>
</dbReference>
<sequence>MAAQPVPVLCSASSTCRAAAAHLAYPTLTRRAAARQLVLPRPRGGYLGARGGPMTPGRLVVARAPAAKRGRGEVAAEEEGGSRSLFQATLWGAEAAYILWLFLLPYAPGDPVWAISQATISDLIGLSLNFFFVLPLLNSGTHKSSNFQVHQSKLVYQHYMRDAVGVFCWAV</sequence>
<protein>
    <submittedName>
        <fullName evidence="1">Uncharacterized protein</fullName>
    </submittedName>
</protein>
<dbReference type="PANTHER" id="PTHR36367">
    <property type="entry name" value="TRANSMEMBRANE PROTEIN"/>
    <property type="match status" value="1"/>
</dbReference>
<keyword evidence="2" id="KW-1185">Reference proteome</keyword>
<gene>
    <name evidence="1" type="ORF">EJB05_37611</name>
</gene>
<comment type="caution">
    <text evidence="1">The sequence shown here is derived from an EMBL/GenBank/DDBJ whole genome shotgun (WGS) entry which is preliminary data.</text>
</comment>
<evidence type="ECO:0000313" key="2">
    <source>
        <dbReference type="Proteomes" id="UP000324897"/>
    </source>
</evidence>
<proteinExistence type="predicted"/>
<accession>A0A5J9TS37</accession>
<dbReference type="OrthoDB" id="1925356at2759"/>
<reference evidence="1 2" key="1">
    <citation type="journal article" date="2019" name="Sci. Rep.">
        <title>A high-quality genome of Eragrostis curvula grass provides insights into Poaceae evolution and supports new strategies to enhance forage quality.</title>
        <authorList>
            <person name="Carballo J."/>
            <person name="Santos B.A.C.M."/>
            <person name="Zappacosta D."/>
            <person name="Garbus I."/>
            <person name="Selva J.P."/>
            <person name="Gallo C.A."/>
            <person name="Diaz A."/>
            <person name="Albertini E."/>
            <person name="Caccamo M."/>
            <person name="Echenique V."/>
        </authorList>
    </citation>
    <scope>NUCLEOTIDE SEQUENCE [LARGE SCALE GENOMIC DNA]</scope>
    <source>
        <strain evidence="2">cv. Victoria</strain>
        <tissue evidence="1">Leaf</tissue>
    </source>
</reference>
<evidence type="ECO:0000313" key="1">
    <source>
        <dbReference type="EMBL" id="TVU14164.1"/>
    </source>
</evidence>
<feature type="non-terminal residue" evidence="1">
    <location>
        <position position="1"/>
    </location>
</feature>
<organism evidence="1 2">
    <name type="scientific">Eragrostis curvula</name>
    <name type="common">weeping love grass</name>
    <dbReference type="NCBI Taxonomy" id="38414"/>
    <lineage>
        <taxon>Eukaryota</taxon>
        <taxon>Viridiplantae</taxon>
        <taxon>Streptophyta</taxon>
        <taxon>Embryophyta</taxon>
        <taxon>Tracheophyta</taxon>
        <taxon>Spermatophyta</taxon>
        <taxon>Magnoliopsida</taxon>
        <taxon>Liliopsida</taxon>
        <taxon>Poales</taxon>
        <taxon>Poaceae</taxon>
        <taxon>PACMAD clade</taxon>
        <taxon>Chloridoideae</taxon>
        <taxon>Eragrostideae</taxon>
        <taxon>Eragrostidinae</taxon>
        <taxon>Eragrostis</taxon>
    </lineage>
</organism>
<name>A0A5J9TS37_9POAL</name>
<dbReference type="Proteomes" id="UP000324897">
    <property type="component" value="Unassembled WGS sequence"/>
</dbReference>